<accession>A0AAV4TSG8</accession>
<reference evidence="2 3" key="1">
    <citation type="submission" date="2021-06" db="EMBL/GenBank/DDBJ databases">
        <title>Caerostris darwini draft genome.</title>
        <authorList>
            <person name="Kono N."/>
            <person name="Arakawa K."/>
        </authorList>
    </citation>
    <scope>NUCLEOTIDE SEQUENCE [LARGE SCALE GENOMIC DNA]</scope>
</reference>
<keyword evidence="1" id="KW-0472">Membrane</keyword>
<keyword evidence="1" id="KW-1133">Transmembrane helix</keyword>
<protein>
    <submittedName>
        <fullName evidence="2">Uncharacterized protein</fullName>
    </submittedName>
</protein>
<gene>
    <name evidence="2" type="ORF">CDAR_483701</name>
</gene>
<comment type="caution">
    <text evidence="2">The sequence shown here is derived from an EMBL/GenBank/DDBJ whole genome shotgun (WGS) entry which is preliminary data.</text>
</comment>
<keyword evidence="3" id="KW-1185">Reference proteome</keyword>
<proteinExistence type="predicted"/>
<organism evidence="2 3">
    <name type="scientific">Caerostris darwini</name>
    <dbReference type="NCBI Taxonomy" id="1538125"/>
    <lineage>
        <taxon>Eukaryota</taxon>
        <taxon>Metazoa</taxon>
        <taxon>Ecdysozoa</taxon>
        <taxon>Arthropoda</taxon>
        <taxon>Chelicerata</taxon>
        <taxon>Arachnida</taxon>
        <taxon>Araneae</taxon>
        <taxon>Araneomorphae</taxon>
        <taxon>Entelegynae</taxon>
        <taxon>Araneoidea</taxon>
        <taxon>Araneidae</taxon>
        <taxon>Caerostris</taxon>
    </lineage>
</organism>
<feature type="transmembrane region" description="Helical" evidence="1">
    <location>
        <begin position="64"/>
        <end position="81"/>
    </location>
</feature>
<evidence type="ECO:0000256" key="1">
    <source>
        <dbReference type="SAM" id="Phobius"/>
    </source>
</evidence>
<evidence type="ECO:0000313" key="3">
    <source>
        <dbReference type="Proteomes" id="UP001054837"/>
    </source>
</evidence>
<keyword evidence="1" id="KW-0812">Transmembrane</keyword>
<dbReference type="AlphaFoldDB" id="A0AAV4TSG8"/>
<dbReference type="EMBL" id="BPLQ01010063">
    <property type="protein sequence ID" value="GIY48129.1"/>
    <property type="molecule type" value="Genomic_DNA"/>
</dbReference>
<name>A0AAV4TSG8_9ARAC</name>
<evidence type="ECO:0000313" key="2">
    <source>
        <dbReference type="EMBL" id="GIY48129.1"/>
    </source>
</evidence>
<dbReference type="Proteomes" id="UP001054837">
    <property type="component" value="Unassembled WGS sequence"/>
</dbReference>
<sequence>MNQQMQNQFVDGPPCYANLQPDETVAMTTQEMTFLHLFLSLFLPVLVCQKFANPFPRRTWAPCRANSCLIIIIIIIAPSPFTPLRNRV</sequence>